<organism evidence="1 2">
    <name type="scientific">Paenibacillus haidiansis</name>
    <dbReference type="NCBI Taxonomy" id="1574488"/>
    <lineage>
        <taxon>Bacteria</taxon>
        <taxon>Bacillati</taxon>
        <taxon>Bacillota</taxon>
        <taxon>Bacilli</taxon>
        <taxon>Bacillales</taxon>
        <taxon>Paenibacillaceae</taxon>
        <taxon>Paenibacillus</taxon>
    </lineage>
</organism>
<gene>
    <name evidence="1" type="ORF">V3851_07525</name>
</gene>
<evidence type="ECO:0000313" key="2">
    <source>
        <dbReference type="Proteomes" id="UP001306950"/>
    </source>
</evidence>
<reference evidence="1 2" key="1">
    <citation type="submission" date="2024-02" db="EMBL/GenBank/DDBJ databases">
        <title>A nitrogen-fixing paenibacillus bacterium.</title>
        <authorList>
            <person name="Zhang W.L."/>
            <person name="Chen S.F."/>
        </authorList>
    </citation>
    <scope>NUCLEOTIDE SEQUENCE [LARGE SCALE GENOMIC DNA]</scope>
    <source>
        <strain evidence="1 2">M1</strain>
    </source>
</reference>
<accession>A0ABU7VPM0</accession>
<proteinExistence type="predicted"/>
<evidence type="ECO:0000313" key="1">
    <source>
        <dbReference type="EMBL" id="MEF2965676.1"/>
    </source>
</evidence>
<dbReference type="SUPFAM" id="SSF160719">
    <property type="entry name" value="gpW/gp25-like"/>
    <property type="match status" value="1"/>
</dbReference>
<comment type="caution">
    <text evidence="1">The sequence shown here is derived from an EMBL/GenBank/DDBJ whole genome shotgun (WGS) entry which is preliminary data.</text>
</comment>
<dbReference type="Proteomes" id="UP001306950">
    <property type="component" value="Unassembled WGS sequence"/>
</dbReference>
<protein>
    <submittedName>
        <fullName evidence="1">DUF2634 domain-containing protein</fullName>
    </submittedName>
</protein>
<keyword evidence="2" id="KW-1185">Reference proteome</keyword>
<dbReference type="RefSeq" id="WP_331845909.1">
    <property type="nucleotide sequence ID" value="NZ_JAZHPZ010000003.1"/>
</dbReference>
<name>A0ABU7VPM0_9BACL</name>
<sequence length="136" mass="15561">MAGLNDTDILLNEDWQLAPAANGDALVVFGPDCFFQDIRLEAMTQEGELFYDETWGWSLLDFIQSTDDELTRLEIAQRVQLKLSRREEINSETIAANVQFADDKIGVQVSFKFQGDDLQYQLDIELDRVKVEVKIV</sequence>
<dbReference type="EMBL" id="JAZHPZ010000003">
    <property type="protein sequence ID" value="MEF2965676.1"/>
    <property type="molecule type" value="Genomic_DNA"/>
</dbReference>
<dbReference type="Gene3D" id="3.10.450.40">
    <property type="match status" value="1"/>
</dbReference>